<organism evidence="2 3">
    <name type="scientific">Senna tora</name>
    <dbReference type="NCBI Taxonomy" id="362788"/>
    <lineage>
        <taxon>Eukaryota</taxon>
        <taxon>Viridiplantae</taxon>
        <taxon>Streptophyta</taxon>
        <taxon>Embryophyta</taxon>
        <taxon>Tracheophyta</taxon>
        <taxon>Spermatophyta</taxon>
        <taxon>Magnoliopsida</taxon>
        <taxon>eudicotyledons</taxon>
        <taxon>Gunneridae</taxon>
        <taxon>Pentapetalae</taxon>
        <taxon>rosids</taxon>
        <taxon>fabids</taxon>
        <taxon>Fabales</taxon>
        <taxon>Fabaceae</taxon>
        <taxon>Caesalpinioideae</taxon>
        <taxon>Cassia clade</taxon>
        <taxon>Senna</taxon>
    </lineage>
</organism>
<evidence type="ECO:0000256" key="1">
    <source>
        <dbReference type="SAM" id="MobiDB-lite"/>
    </source>
</evidence>
<keyword evidence="3" id="KW-1185">Reference proteome</keyword>
<comment type="caution">
    <text evidence="2">The sequence shown here is derived from an EMBL/GenBank/DDBJ whole genome shotgun (WGS) entry which is preliminary data.</text>
</comment>
<name>A0A834SLM5_9FABA</name>
<feature type="region of interest" description="Disordered" evidence="1">
    <location>
        <begin position="1"/>
        <end position="64"/>
    </location>
</feature>
<gene>
    <name evidence="2" type="ORF">G2W53_037947</name>
</gene>
<dbReference type="AlphaFoldDB" id="A0A834SLM5"/>
<dbReference type="Proteomes" id="UP000634136">
    <property type="component" value="Unassembled WGS sequence"/>
</dbReference>
<reference evidence="2" key="1">
    <citation type="submission" date="2020-09" db="EMBL/GenBank/DDBJ databases">
        <title>Genome-Enabled Discovery of Anthraquinone Biosynthesis in Senna tora.</title>
        <authorList>
            <person name="Kang S.-H."/>
            <person name="Pandey R.P."/>
            <person name="Lee C.-M."/>
            <person name="Sim J.-S."/>
            <person name="Jeong J.-T."/>
            <person name="Choi B.-S."/>
            <person name="Jung M."/>
            <person name="Ginzburg D."/>
            <person name="Zhao K."/>
            <person name="Won S.Y."/>
            <person name="Oh T.-J."/>
            <person name="Yu Y."/>
            <person name="Kim N.-H."/>
            <person name="Lee O.R."/>
            <person name="Lee T.-H."/>
            <person name="Bashyal P."/>
            <person name="Kim T.-S."/>
            <person name="Lee W.-H."/>
            <person name="Kawkins C."/>
            <person name="Kim C.-K."/>
            <person name="Kim J.S."/>
            <person name="Ahn B.O."/>
            <person name="Rhee S.Y."/>
            <person name="Sohng J.K."/>
        </authorList>
    </citation>
    <scope>NUCLEOTIDE SEQUENCE</scope>
    <source>
        <tissue evidence="2">Leaf</tissue>
    </source>
</reference>
<protein>
    <submittedName>
        <fullName evidence="2">Uncharacterized protein</fullName>
    </submittedName>
</protein>
<feature type="compositionally biased region" description="Basic and acidic residues" evidence="1">
    <location>
        <begin position="23"/>
        <end position="35"/>
    </location>
</feature>
<accession>A0A834SLM5</accession>
<sequence length="64" mass="7054">MATERIDSTENTTFKKFKASSPVRRENNSDKRIDSSEITTPVGCPNPSGEKNLLDPSISIGEKK</sequence>
<dbReference type="EMBL" id="JAAIUW010000012">
    <property type="protein sequence ID" value="KAF7805786.1"/>
    <property type="molecule type" value="Genomic_DNA"/>
</dbReference>
<evidence type="ECO:0000313" key="3">
    <source>
        <dbReference type="Proteomes" id="UP000634136"/>
    </source>
</evidence>
<proteinExistence type="predicted"/>
<evidence type="ECO:0000313" key="2">
    <source>
        <dbReference type="EMBL" id="KAF7805786.1"/>
    </source>
</evidence>